<protein>
    <submittedName>
        <fullName evidence="3">Heparan-alpha-glucosaminide N-acetyltransferase</fullName>
        <ecNumber evidence="3">2.3.1.78</ecNumber>
    </submittedName>
</protein>
<feature type="transmembrane region" description="Helical" evidence="1">
    <location>
        <begin position="76"/>
        <end position="93"/>
    </location>
</feature>
<dbReference type="RefSeq" id="WP_321390013.1">
    <property type="nucleotide sequence ID" value="NZ_CP139487.1"/>
</dbReference>
<feature type="transmembrane region" description="Helical" evidence="1">
    <location>
        <begin position="99"/>
        <end position="119"/>
    </location>
</feature>
<name>A0AAX4HJL4_9BACT</name>
<dbReference type="GO" id="GO:0015019">
    <property type="term" value="F:heparan-alpha-glucosaminide N-acetyltransferase activity"/>
    <property type="evidence" value="ECO:0007669"/>
    <property type="project" value="UniProtKB-EC"/>
</dbReference>
<keyword evidence="1" id="KW-0472">Membrane</keyword>
<sequence length="221" mass="25523">MRAVFLDSLRGLAVIWMIIFHTAYDLKMFQYVTWNFSEGFWYAFPRVIAFTFLFCVGMSLNYGHRPKINWKSLNKRSLKLGGAALAVSIGSYIAFPSQWIFFGTLHCIFVGSILGALVVNHRKLAWGLLAAILVLQYLLHYDIRWVSSILQKPSMDFIPIYPWFWAILLGILVGPYLSRNTVLQQMKPNKFLNFLGQHSLKIYLIHQPIIFGSIWLVSQLV</sequence>
<evidence type="ECO:0000313" key="3">
    <source>
        <dbReference type="EMBL" id="WPU63391.1"/>
    </source>
</evidence>
<feature type="transmembrane region" description="Helical" evidence="1">
    <location>
        <begin position="160"/>
        <end position="178"/>
    </location>
</feature>
<dbReference type="KEGG" id="psti:SOO65_11905"/>
<feature type="transmembrane region" description="Helical" evidence="1">
    <location>
        <begin position="124"/>
        <end position="140"/>
    </location>
</feature>
<evidence type="ECO:0000259" key="2">
    <source>
        <dbReference type="Pfam" id="PF07786"/>
    </source>
</evidence>
<dbReference type="InterPro" id="IPR012429">
    <property type="entry name" value="HGSNAT_cat"/>
</dbReference>
<keyword evidence="3" id="KW-0808">Transferase</keyword>
<feature type="transmembrane region" description="Helical" evidence="1">
    <location>
        <begin position="12"/>
        <end position="34"/>
    </location>
</feature>
<organism evidence="3 4">
    <name type="scientific">Peredibacter starrii</name>
    <dbReference type="NCBI Taxonomy" id="28202"/>
    <lineage>
        <taxon>Bacteria</taxon>
        <taxon>Pseudomonadati</taxon>
        <taxon>Bdellovibrionota</taxon>
        <taxon>Bacteriovoracia</taxon>
        <taxon>Bacteriovoracales</taxon>
        <taxon>Bacteriovoracaceae</taxon>
        <taxon>Peredibacter</taxon>
    </lineage>
</organism>
<keyword evidence="1" id="KW-0812">Transmembrane</keyword>
<proteinExistence type="predicted"/>
<feature type="transmembrane region" description="Helical" evidence="1">
    <location>
        <begin position="40"/>
        <end position="64"/>
    </location>
</feature>
<evidence type="ECO:0000256" key="1">
    <source>
        <dbReference type="SAM" id="Phobius"/>
    </source>
</evidence>
<keyword evidence="3" id="KW-0012">Acyltransferase</keyword>
<accession>A0AAX4HJL4</accession>
<reference evidence="3 4" key="1">
    <citation type="submission" date="2023-11" db="EMBL/GenBank/DDBJ databases">
        <title>Peredibacter starrii A3.12.</title>
        <authorList>
            <person name="Mitchell R.J."/>
        </authorList>
    </citation>
    <scope>NUCLEOTIDE SEQUENCE [LARGE SCALE GENOMIC DNA]</scope>
    <source>
        <strain evidence="3 4">A3.12</strain>
    </source>
</reference>
<dbReference type="AlphaFoldDB" id="A0AAX4HJL4"/>
<evidence type="ECO:0000313" key="4">
    <source>
        <dbReference type="Proteomes" id="UP001324634"/>
    </source>
</evidence>
<keyword evidence="1" id="KW-1133">Transmembrane helix</keyword>
<dbReference type="Proteomes" id="UP001324634">
    <property type="component" value="Chromosome"/>
</dbReference>
<dbReference type="EC" id="2.3.1.78" evidence="3"/>
<keyword evidence="4" id="KW-1185">Reference proteome</keyword>
<dbReference type="EMBL" id="CP139487">
    <property type="protein sequence ID" value="WPU63391.1"/>
    <property type="molecule type" value="Genomic_DNA"/>
</dbReference>
<feature type="domain" description="Heparan-alpha-glucosaminide N-acetyltransferase catalytic" evidence="2">
    <location>
        <begin position="2"/>
        <end position="208"/>
    </location>
</feature>
<gene>
    <name evidence="3" type="ORF">SOO65_11905</name>
</gene>
<dbReference type="Pfam" id="PF07786">
    <property type="entry name" value="HGSNAT_cat"/>
    <property type="match status" value="1"/>
</dbReference>